<protein>
    <submittedName>
        <fullName evidence="6">Inositol monophosphatase family protein</fullName>
    </submittedName>
</protein>
<feature type="binding site" evidence="5">
    <location>
        <position position="83"/>
    </location>
    <ligand>
        <name>Mg(2+)</name>
        <dbReference type="ChEBI" id="CHEBI:18420"/>
        <label>1</label>
        <note>catalytic</note>
    </ligand>
</feature>
<dbReference type="Gene3D" id="3.30.540.10">
    <property type="entry name" value="Fructose-1,6-Bisphosphatase, subunit A, domain 1"/>
    <property type="match status" value="1"/>
</dbReference>
<comment type="caution">
    <text evidence="6">The sequence shown here is derived from an EMBL/GenBank/DDBJ whole genome shotgun (WGS) entry which is preliminary data.</text>
</comment>
<dbReference type="GO" id="GO:0046854">
    <property type="term" value="P:phosphatidylinositol phosphate biosynthetic process"/>
    <property type="evidence" value="ECO:0007669"/>
    <property type="project" value="InterPro"/>
</dbReference>
<accession>K6GGA4</accession>
<sequence>MLDLEQCLTIAKSAALLAGDFLLKAKGKNLEVLNNEGRDLKLQLDIDTEKLIKEYLNSKSSYAILGEELGSNNDLDGYFWVVDPLDGTSNFLRDIPISCVSIALMNKSNPLLGVIYDFNHEELYYGHIESKAYINDKEINVSPLALKKESTLVTGIPAKSNYSDNEFSEMICDFQAWKKVRMIGSAAMAACYVASGKAETYKENGIFLWDVAAGAAIVSAAGGEVSLENIQVDFRVDARFSNNTIEQ</sequence>
<dbReference type="InterPro" id="IPR000760">
    <property type="entry name" value="Inositol_monophosphatase-like"/>
</dbReference>
<keyword evidence="4 5" id="KW-0460">Magnesium</keyword>
<dbReference type="AlphaFoldDB" id="K6GGA4"/>
<dbReference type="GO" id="GO:0007165">
    <property type="term" value="P:signal transduction"/>
    <property type="evidence" value="ECO:0007669"/>
    <property type="project" value="TreeGrafter"/>
</dbReference>
<dbReference type="GO" id="GO:0006020">
    <property type="term" value="P:inositol metabolic process"/>
    <property type="evidence" value="ECO:0007669"/>
    <property type="project" value="TreeGrafter"/>
</dbReference>
<keyword evidence="3" id="KW-0378">Hydrolase</keyword>
<evidence type="ECO:0000256" key="1">
    <source>
        <dbReference type="ARBA" id="ARBA00009759"/>
    </source>
</evidence>
<organism evidence="6 7">
    <name type="scientific">SAR86 cluster bacterium SAR86E</name>
    <dbReference type="NCBI Taxonomy" id="1208365"/>
    <lineage>
        <taxon>Bacteria</taxon>
        <taxon>Pseudomonadati</taxon>
        <taxon>Pseudomonadota</taxon>
        <taxon>Gammaproteobacteria</taxon>
        <taxon>SAR86 cluster</taxon>
    </lineage>
</organism>
<dbReference type="GO" id="GO:0046872">
    <property type="term" value="F:metal ion binding"/>
    <property type="evidence" value="ECO:0007669"/>
    <property type="project" value="UniProtKB-KW"/>
</dbReference>
<feature type="binding site" evidence="5">
    <location>
        <position position="67"/>
    </location>
    <ligand>
        <name>Mg(2+)</name>
        <dbReference type="ChEBI" id="CHEBI:18420"/>
        <label>1</label>
        <note>catalytic</note>
    </ligand>
</feature>
<dbReference type="EMBL" id="AMWX01000012">
    <property type="protein sequence ID" value="EKO36066.1"/>
    <property type="molecule type" value="Genomic_DNA"/>
</dbReference>
<dbReference type="PROSITE" id="PS00629">
    <property type="entry name" value="IMP_1"/>
    <property type="match status" value="1"/>
</dbReference>
<evidence type="ECO:0000256" key="2">
    <source>
        <dbReference type="ARBA" id="ARBA00022723"/>
    </source>
</evidence>
<dbReference type="Pfam" id="PF00459">
    <property type="entry name" value="Inositol_P"/>
    <property type="match status" value="1"/>
</dbReference>
<dbReference type="Gene3D" id="3.40.190.80">
    <property type="match status" value="1"/>
</dbReference>
<evidence type="ECO:0000256" key="4">
    <source>
        <dbReference type="ARBA" id="ARBA00022842"/>
    </source>
</evidence>
<dbReference type="InterPro" id="IPR020583">
    <property type="entry name" value="Inositol_monoP_metal-BS"/>
</dbReference>
<dbReference type="PROSITE" id="PS00630">
    <property type="entry name" value="IMP_2"/>
    <property type="match status" value="1"/>
</dbReference>
<comment type="cofactor">
    <cofactor evidence="5">
        <name>Mg(2+)</name>
        <dbReference type="ChEBI" id="CHEBI:18420"/>
    </cofactor>
</comment>
<dbReference type="PRINTS" id="PR00377">
    <property type="entry name" value="IMPHPHTASES"/>
</dbReference>
<dbReference type="GO" id="GO:0008934">
    <property type="term" value="F:inositol monophosphate 1-phosphatase activity"/>
    <property type="evidence" value="ECO:0007669"/>
    <property type="project" value="TreeGrafter"/>
</dbReference>
<reference evidence="6 7" key="1">
    <citation type="submission" date="2012-09" db="EMBL/GenBank/DDBJ databases">
        <authorList>
            <person name="Dupont C.L."/>
            <person name="Rusch D.B."/>
            <person name="Lombardo M.-J."/>
            <person name="Novotny M."/>
            <person name="Yee-Greenbaum J."/>
            <person name="Laskin R."/>
        </authorList>
    </citation>
    <scope>NUCLEOTIDE SEQUENCE [LARGE SCALE GENOMIC DNA]</scope>
    <source>
        <strain evidence="6">SAR86E</strain>
    </source>
</reference>
<evidence type="ECO:0000313" key="7">
    <source>
        <dbReference type="Proteomes" id="UP000010310"/>
    </source>
</evidence>
<proteinExistence type="inferred from homology"/>
<comment type="similarity">
    <text evidence="1">Belongs to the inositol monophosphatase superfamily.</text>
</comment>
<keyword evidence="2 5" id="KW-0479">Metal-binding</keyword>
<keyword evidence="7" id="KW-1185">Reference proteome</keyword>
<evidence type="ECO:0000256" key="3">
    <source>
        <dbReference type="ARBA" id="ARBA00022801"/>
    </source>
</evidence>
<name>K6GGA4_9GAMM</name>
<dbReference type="SUPFAM" id="SSF56655">
    <property type="entry name" value="Carbohydrate phosphatase"/>
    <property type="match status" value="1"/>
</dbReference>
<gene>
    <name evidence="6" type="ORF">B273_0584</name>
</gene>
<dbReference type="PATRIC" id="fig|1208365.4.peg.1178"/>
<dbReference type="PANTHER" id="PTHR20854:SF4">
    <property type="entry name" value="INOSITOL-1-MONOPHOSPHATASE-RELATED"/>
    <property type="match status" value="1"/>
</dbReference>
<evidence type="ECO:0000313" key="6">
    <source>
        <dbReference type="EMBL" id="EKO36066.1"/>
    </source>
</evidence>
<feature type="binding site" evidence="5">
    <location>
        <position position="85"/>
    </location>
    <ligand>
        <name>Mg(2+)</name>
        <dbReference type="ChEBI" id="CHEBI:18420"/>
        <label>1</label>
        <note>catalytic</note>
    </ligand>
</feature>
<dbReference type="PANTHER" id="PTHR20854">
    <property type="entry name" value="INOSITOL MONOPHOSPHATASE"/>
    <property type="match status" value="1"/>
</dbReference>
<feature type="binding site" evidence="5">
    <location>
        <position position="86"/>
    </location>
    <ligand>
        <name>Mg(2+)</name>
        <dbReference type="ChEBI" id="CHEBI:18420"/>
        <label>1</label>
        <note>catalytic</note>
    </ligand>
</feature>
<dbReference type="Proteomes" id="UP000010310">
    <property type="component" value="Unassembled WGS sequence"/>
</dbReference>
<dbReference type="STRING" id="1208365.B273_0584"/>
<feature type="binding site" evidence="5">
    <location>
        <position position="210"/>
    </location>
    <ligand>
        <name>Mg(2+)</name>
        <dbReference type="ChEBI" id="CHEBI:18420"/>
        <label>1</label>
        <note>catalytic</note>
    </ligand>
</feature>
<dbReference type="InterPro" id="IPR020550">
    <property type="entry name" value="Inositol_monophosphatase_CS"/>
</dbReference>
<evidence type="ECO:0000256" key="5">
    <source>
        <dbReference type="PIRSR" id="PIRSR600760-2"/>
    </source>
</evidence>